<dbReference type="InterPro" id="IPR011990">
    <property type="entry name" value="TPR-like_helical_dom_sf"/>
</dbReference>
<evidence type="ECO:0000256" key="2">
    <source>
        <dbReference type="ARBA" id="ARBA00023136"/>
    </source>
</evidence>
<keyword evidence="3" id="KW-0998">Cell outer membrane</keyword>
<evidence type="ECO:0000256" key="3">
    <source>
        <dbReference type="ARBA" id="ARBA00023237"/>
    </source>
</evidence>
<dbReference type="InterPro" id="IPR039565">
    <property type="entry name" value="BamD-like"/>
</dbReference>
<evidence type="ECO:0000313" key="4">
    <source>
        <dbReference type="EMBL" id="STQ88616.1"/>
    </source>
</evidence>
<evidence type="ECO:0000256" key="1">
    <source>
        <dbReference type="ARBA" id="ARBA00022729"/>
    </source>
</evidence>
<keyword evidence="4" id="KW-0449">Lipoprotein</keyword>
<dbReference type="AlphaFoldDB" id="A0A1C0W269"/>
<dbReference type="Proteomes" id="UP000255269">
    <property type="component" value="Unassembled WGS sequence"/>
</dbReference>
<dbReference type="OrthoDB" id="5342947at2"/>
<dbReference type="EMBL" id="UGJF01000001">
    <property type="protein sequence ID" value="STQ88616.1"/>
    <property type="molecule type" value="Genomic_DNA"/>
</dbReference>
<dbReference type="Pfam" id="PF13525">
    <property type="entry name" value="YfiO"/>
    <property type="match status" value="1"/>
</dbReference>
<name>A0A1C0W269_9HELI</name>
<keyword evidence="1" id="KW-0732">Signal</keyword>
<dbReference type="RefSeq" id="WP_054195397.1">
    <property type="nucleotide sequence ID" value="NZ_CAJFGW010000010.1"/>
</dbReference>
<organism evidence="4 5">
    <name type="scientific">Helicobacter pullorum</name>
    <dbReference type="NCBI Taxonomy" id="35818"/>
    <lineage>
        <taxon>Bacteria</taxon>
        <taxon>Pseudomonadati</taxon>
        <taxon>Campylobacterota</taxon>
        <taxon>Epsilonproteobacteria</taxon>
        <taxon>Campylobacterales</taxon>
        <taxon>Helicobacteraceae</taxon>
        <taxon>Helicobacter</taxon>
    </lineage>
</organism>
<evidence type="ECO:0000313" key="5">
    <source>
        <dbReference type="Proteomes" id="UP000255269"/>
    </source>
</evidence>
<dbReference type="Gene3D" id="1.25.40.10">
    <property type="entry name" value="Tetratricopeptide repeat domain"/>
    <property type="match status" value="1"/>
</dbReference>
<accession>A0A1C0W269</accession>
<reference evidence="4 5" key="1">
    <citation type="submission" date="2018-06" db="EMBL/GenBank/DDBJ databases">
        <authorList>
            <consortium name="Pathogen Informatics"/>
            <person name="Doyle S."/>
        </authorList>
    </citation>
    <scope>NUCLEOTIDE SEQUENCE [LARGE SCALE GENOMIC DNA]</scope>
    <source>
        <strain evidence="4 5">NCTC13156</strain>
    </source>
</reference>
<keyword evidence="2" id="KW-0472">Membrane</keyword>
<dbReference type="InterPro" id="IPR017689">
    <property type="entry name" value="BamD"/>
</dbReference>
<dbReference type="PROSITE" id="PS51257">
    <property type="entry name" value="PROKAR_LIPOPROTEIN"/>
    <property type="match status" value="1"/>
</dbReference>
<protein>
    <submittedName>
        <fullName evidence="4">Competence lipoprotein (ComL)</fullName>
    </submittedName>
</protein>
<dbReference type="NCBIfam" id="TIGR03302">
    <property type="entry name" value="OM_YfiO"/>
    <property type="match status" value="1"/>
</dbReference>
<gene>
    <name evidence="4" type="ORF">NCTC13156_01465</name>
</gene>
<proteinExistence type="predicted"/>
<sequence>MINILKFFFFFFSFIILFGACSSKSNSGLALDEVNKPADYWYQSMLKEIRNGDLEKADSYFTSLQSEHLNSPLLSEAMLILGRAHMQEEEYLLAAFYFDEYTKRFGNEQNIDFIKFLKLQANYFAFAKQFRDQQLLAKSIQEAQDFSQKYPYSRYRPMVDTMLLKLELANLSLNKEIIKLYNKKDKQQAAEYYQQKIDENQWVKDVFYKEAGSPWYQKIFEW</sequence>